<evidence type="ECO:0000256" key="4">
    <source>
        <dbReference type="ARBA" id="ARBA00022547"/>
    </source>
</evidence>
<proteinExistence type="inferred from homology"/>
<comment type="similarity">
    <text evidence="2">Belongs to the eukaryotic ATPase subunit F6 family.</text>
</comment>
<sequence length="116" mass="12825">MPISKFLREKLLSLVSSVVVRNKGTATDPVQKLFVDKIREYAQRSTDGKLVDPSPSILKEMQKELEKMEKQFGGGPGVDMTTFPTFQFDAAKVDPIDEAAPDKGVAKKQKGKKGKK</sequence>
<evidence type="ECO:0000256" key="1">
    <source>
        <dbReference type="ARBA" id="ARBA00004273"/>
    </source>
</evidence>
<dbReference type="PANTHER" id="PTHR12441:SF10">
    <property type="entry name" value="ATP SYNTHASE-COUPLING FACTOR 6, MITOCHONDRIAL"/>
    <property type="match status" value="1"/>
</dbReference>
<evidence type="ECO:0000256" key="7">
    <source>
        <dbReference type="ARBA" id="ARBA00023065"/>
    </source>
</evidence>
<organism evidence="10">
    <name type="scientific">Spodoptera frugiperda</name>
    <name type="common">Fall armyworm</name>
    <dbReference type="NCBI Taxonomy" id="7108"/>
    <lineage>
        <taxon>Eukaryota</taxon>
        <taxon>Metazoa</taxon>
        <taxon>Ecdysozoa</taxon>
        <taxon>Arthropoda</taxon>
        <taxon>Hexapoda</taxon>
        <taxon>Insecta</taxon>
        <taxon>Pterygota</taxon>
        <taxon>Neoptera</taxon>
        <taxon>Endopterygota</taxon>
        <taxon>Lepidoptera</taxon>
        <taxon>Glossata</taxon>
        <taxon>Ditrysia</taxon>
        <taxon>Noctuoidea</taxon>
        <taxon>Noctuidae</taxon>
        <taxon>Amphipyrinae</taxon>
        <taxon>Spodoptera</taxon>
    </lineage>
</organism>
<dbReference type="GO" id="GO:0015078">
    <property type="term" value="F:proton transmembrane transporter activity"/>
    <property type="evidence" value="ECO:0007669"/>
    <property type="project" value="InterPro"/>
</dbReference>
<dbReference type="GO" id="GO:0045259">
    <property type="term" value="C:proton-transporting ATP synthase complex"/>
    <property type="evidence" value="ECO:0007669"/>
    <property type="project" value="UniProtKB-KW"/>
</dbReference>
<keyword evidence="7" id="KW-0406">Ion transport</keyword>
<evidence type="ECO:0000256" key="3">
    <source>
        <dbReference type="ARBA" id="ARBA00022448"/>
    </source>
</evidence>
<dbReference type="InterPro" id="IPR036204">
    <property type="entry name" value="ATP_synth_f6_sf_mt"/>
</dbReference>
<evidence type="ECO:0000256" key="8">
    <source>
        <dbReference type="ARBA" id="ARBA00023128"/>
    </source>
</evidence>
<dbReference type="Gene3D" id="1.10.246.110">
    <property type="entry name" value="Mitochondrial ATP synthase-coupling factor 6"/>
    <property type="match status" value="1"/>
</dbReference>
<evidence type="ECO:0000256" key="9">
    <source>
        <dbReference type="ARBA" id="ARBA00023136"/>
    </source>
</evidence>
<accession>A0A2H1W5U6</accession>
<keyword evidence="4" id="KW-0138">CF(0)</keyword>
<reference evidence="10" key="1">
    <citation type="submission" date="2016-07" db="EMBL/GenBank/DDBJ databases">
        <authorList>
            <person name="Bretaudeau A."/>
        </authorList>
    </citation>
    <scope>NUCLEOTIDE SEQUENCE</scope>
    <source>
        <strain evidence="10">Rice</strain>
        <tissue evidence="10">Whole body</tissue>
    </source>
</reference>
<dbReference type="AlphaFoldDB" id="A0A2H1W5U6"/>
<keyword evidence="5" id="KW-0375">Hydrogen ion transport</keyword>
<dbReference type="EMBL" id="ODYU01006502">
    <property type="protein sequence ID" value="SOQ48393.1"/>
    <property type="molecule type" value="Genomic_DNA"/>
</dbReference>
<comment type="subcellular location">
    <subcellularLocation>
        <location evidence="1">Mitochondrion inner membrane</location>
    </subcellularLocation>
</comment>
<evidence type="ECO:0000256" key="5">
    <source>
        <dbReference type="ARBA" id="ARBA00022781"/>
    </source>
</evidence>
<keyword evidence="3" id="KW-0813">Transport</keyword>
<dbReference type="FunFam" id="1.10.246.110:FF:000001">
    <property type="entry name" value="ATP synthase-coupling factor 6, mitochondrial"/>
    <property type="match status" value="1"/>
</dbReference>
<keyword evidence="8" id="KW-0496">Mitochondrion</keyword>
<name>A0A2H1W5U6_SPOFR</name>
<dbReference type="PANTHER" id="PTHR12441">
    <property type="entry name" value="ATP SYNTHASE COUPLING FACTOR 6, MITOCHONDRIAL"/>
    <property type="match status" value="1"/>
</dbReference>
<dbReference type="GO" id="GO:0015986">
    <property type="term" value="P:proton motive force-driven ATP synthesis"/>
    <property type="evidence" value="ECO:0007669"/>
    <property type="project" value="InterPro"/>
</dbReference>
<dbReference type="InterPro" id="IPR008387">
    <property type="entry name" value="ATP_synth_f6_mt"/>
</dbReference>
<keyword evidence="9" id="KW-0472">Membrane</keyword>
<evidence type="ECO:0000256" key="6">
    <source>
        <dbReference type="ARBA" id="ARBA00022792"/>
    </source>
</evidence>
<dbReference type="GO" id="GO:0005743">
    <property type="term" value="C:mitochondrial inner membrane"/>
    <property type="evidence" value="ECO:0007669"/>
    <property type="project" value="UniProtKB-SubCell"/>
</dbReference>
<evidence type="ECO:0000256" key="2">
    <source>
        <dbReference type="ARBA" id="ARBA00007346"/>
    </source>
</evidence>
<dbReference type="Pfam" id="PF05511">
    <property type="entry name" value="ATP-synt_F6"/>
    <property type="match status" value="1"/>
</dbReference>
<dbReference type="SUPFAM" id="SSF111357">
    <property type="entry name" value="Mitochondrial ATP synthase coupling factor 6"/>
    <property type="match status" value="1"/>
</dbReference>
<evidence type="ECO:0000313" key="10">
    <source>
        <dbReference type="EMBL" id="SOQ48393.1"/>
    </source>
</evidence>
<keyword evidence="6" id="KW-0999">Mitochondrion inner membrane</keyword>
<protein>
    <submittedName>
        <fullName evidence="10">SFRICE_033836</fullName>
    </submittedName>
</protein>
<gene>
    <name evidence="10" type="ORF">SFRICE_033836</name>
</gene>